<evidence type="ECO:0000256" key="1">
    <source>
        <dbReference type="SAM" id="MobiDB-lite"/>
    </source>
</evidence>
<proteinExistence type="predicted"/>
<dbReference type="EMBL" id="SSTE01012822">
    <property type="protein sequence ID" value="KAA0048571.1"/>
    <property type="molecule type" value="Genomic_DNA"/>
</dbReference>
<reference evidence="4 5" key="1">
    <citation type="submission" date="2019-08" db="EMBL/GenBank/DDBJ databases">
        <title>Draft genome sequences of two oriental melons (Cucumis melo L. var makuwa).</title>
        <authorList>
            <person name="Kwon S.-Y."/>
        </authorList>
    </citation>
    <scope>NUCLEOTIDE SEQUENCE [LARGE SCALE GENOMIC DNA]</scope>
    <source>
        <strain evidence="5">cv. Chang Bougi</strain>
        <strain evidence="4">cv. SW 3</strain>
        <tissue evidence="3">Leaf</tissue>
    </source>
</reference>
<evidence type="ECO:0000313" key="4">
    <source>
        <dbReference type="Proteomes" id="UP000321393"/>
    </source>
</evidence>
<dbReference type="AlphaFoldDB" id="A0A5D3DXE5"/>
<evidence type="ECO:0000313" key="3">
    <source>
        <dbReference type="EMBL" id="TYK28373.1"/>
    </source>
</evidence>
<sequence>MTIMKYEQKFTKLEKYVIFFMLDDEEKYEHFEEGLRTTIRVPVMTSMSDWISSRHPARKDVKRERRCEEKHHGGKKKDDVEIRLELFSIARVLKVSKAQERKRCEETSERVASFTRRLCVILRRDFEFKPYDDDEMLLPSNDEINYEDVNEEHSGLVHEMKMNEERDRIA</sequence>
<comment type="caution">
    <text evidence="3">The sequence shown here is derived from an EMBL/GenBank/DDBJ whole genome shotgun (WGS) entry which is preliminary data.</text>
</comment>
<accession>A0A5D3DXE5</accession>
<dbReference type="Proteomes" id="UP000321947">
    <property type="component" value="Unassembled WGS sequence"/>
</dbReference>
<dbReference type="EMBL" id="SSTD01002133">
    <property type="protein sequence ID" value="TYK28373.1"/>
    <property type="molecule type" value="Genomic_DNA"/>
</dbReference>
<feature type="compositionally biased region" description="Basic and acidic residues" evidence="1">
    <location>
        <begin position="58"/>
        <end position="74"/>
    </location>
</feature>
<feature type="region of interest" description="Disordered" evidence="1">
    <location>
        <begin position="54"/>
        <end position="74"/>
    </location>
</feature>
<protein>
    <submittedName>
        <fullName evidence="3">Uncharacterized protein</fullName>
    </submittedName>
</protein>
<gene>
    <name evidence="3" type="ORF">E5676_scaffold600G002150</name>
    <name evidence="2" type="ORF">E6C27_scaffold61G002090</name>
</gene>
<name>A0A5D3DXE5_CUCMM</name>
<dbReference type="Proteomes" id="UP000321393">
    <property type="component" value="Unassembled WGS sequence"/>
</dbReference>
<evidence type="ECO:0000313" key="5">
    <source>
        <dbReference type="Proteomes" id="UP000321947"/>
    </source>
</evidence>
<organism evidence="3 5">
    <name type="scientific">Cucumis melo var. makuwa</name>
    <name type="common">Oriental melon</name>
    <dbReference type="NCBI Taxonomy" id="1194695"/>
    <lineage>
        <taxon>Eukaryota</taxon>
        <taxon>Viridiplantae</taxon>
        <taxon>Streptophyta</taxon>
        <taxon>Embryophyta</taxon>
        <taxon>Tracheophyta</taxon>
        <taxon>Spermatophyta</taxon>
        <taxon>Magnoliopsida</taxon>
        <taxon>eudicotyledons</taxon>
        <taxon>Gunneridae</taxon>
        <taxon>Pentapetalae</taxon>
        <taxon>rosids</taxon>
        <taxon>fabids</taxon>
        <taxon>Cucurbitales</taxon>
        <taxon>Cucurbitaceae</taxon>
        <taxon>Benincaseae</taxon>
        <taxon>Cucumis</taxon>
    </lineage>
</organism>
<evidence type="ECO:0000313" key="2">
    <source>
        <dbReference type="EMBL" id="KAA0048571.1"/>
    </source>
</evidence>